<reference evidence="1 2" key="1">
    <citation type="submission" date="2019-11" db="EMBL/GenBank/DDBJ databases">
        <title>Whole-genome sequence of the anaerobic purple sulfur bacterium Allochromatium palmeri DSM 15591.</title>
        <authorList>
            <person name="Kyndt J.A."/>
            <person name="Meyer T.E."/>
        </authorList>
    </citation>
    <scope>NUCLEOTIDE SEQUENCE [LARGE SCALE GENOMIC DNA]</scope>
    <source>
        <strain evidence="1 2">DSM 15591</strain>
    </source>
</reference>
<proteinExistence type="predicted"/>
<evidence type="ECO:0000313" key="1">
    <source>
        <dbReference type="EMBL" id="MTW20122.1"/>
    </source>
</evidence>
<dbReference type="RefSeq" id="WP_155448702.1">
    <property type="nucleotide sequence ID" value="NZ_WNKT01000004.1"/>
</dbReference>
<evidence type="ECO:0000313" key="2">
    <source>
        <dbReference type="Proteomes" id="UP000434044"/>
    </source>
</evidence>
<keyword evidence="2" id="KW-1185">Reference proteome</keyword>
<name>A0A6N8E7A2_9GAMM</name>
<gene>
    <name evidence="1" type="ORF">GJ668_03315</name>
</gene>
<dbReference type="OrthoDB" id="9792294at2"/>
<comment type="caution">
    <text evidence="1">The sequence shown here is derived from an EMBL/GenBank/DDBJ whole genome shotgun (WGS) entry which is preliminary data.</text>
</comment>
<dbReference type="AlphaFoldDB" id="A0A6N8E7A2"/>
<dbReference type="EMBL" id="WNKT01000004">
    <property type="protein sequence ID" value="MTW20122.1"/>
    <property type="molecule type" value="Genomic_DNA"/>
</dbReference>
<protein>
    <submittedName>
        <fullName evidence="1">Uncharacterized protein</fullName>
    </submittedName>
</protein>
<accession>A0A6N8E7A2</accession>
<sequence length="150" mass="16714">MDNDAFRDTYRAVNERFCPYEKTILTSNGGCSRARKFCIAEREGVQCDSAQAQADCLALLEALRRQARFALKSTETNSALPHNKAMRIQVGGLRGLCAVLEPDTPAPSYVEDISVTVAASIRQFGTIDALPYSLILREIAHYQPRKRKHP</sequence>
<dbReference type="Proteomes" id="UP000434044">
    <property type="component" value="Unassembled WGS sequence"/>
</dbReference>
<organism evidence="1 2">
    <name type="scientific">Allochromatium palmeri</name>
    <dbReference type="NCBI Taxonomy" id="231048"/>
    <lineage>
        <taxon>Bacteria</taxon>
        <taxon>Pseudomonadati</taxon>
        <taxon>Pseudomonadota</taxon>
        <taxon>Gammaproteobacteria</taxon>
        <taxon>Chromatiales</taxon>
        <taxon>Chromatiaceae</taxon>
        <taxon>Allochromatium</taxon>
    </lineage>
</organism>